<dbReference type="Proteomes" id="UP000636891">
    <property type="component" value="Unassembled WGS sequence"/>
</dbReference>
<keyword evidence="2 8" id="KW-1278">Translocase</keyword>
<evidence type="ECO:0000256" key="1">
    <source>
        <dbReference type="ARBA" id="ARBA00022448"/>
    </source>
</evidence>
<evidence type="ECO:0000256" key="5">
    <source>
        <dbReference type="ARBA" id="ARBA00023065"/>
    </source>
</evidence>
<feature type="domain" description="Na(+)-translocating NADH-quinone reductase subunit A C-terminal" evidence="10">
    <location>
        <begin position="263"/>
        <end position="316"/>
    </location>
</feature>
<keyword evidence="7 8" id="KW-0739">Sodium transport</keyword>
<sequence length="453" mass="50405">MSQVIKLKKGLDIRLQGEARRELTRLPLVHAYALKPDDFKGVIPKMLVRVDDVVKAGTPLFYDKYRPQVLFTSPVSGKVTAINRGDKRKILDVVIAPTAEQVYEPFEVPTEESADKENVTSALLSSGLWPMIVQRPYGIIADPGQTPKAVFVSGFDSAPLAPDMNYVLEKELDNLNTGFAMLSKLTPGKVYLGLKAGASGVLDRVKGVEVRAFDGPHPAGNVGVQIHHIDPINKGDLVWTVDIQHVAMIGRFFRTGRVDMSKIVALTGSETTDPRYFSVLSGIPVGSIARQVEIRPQRAGDRVRLISGNVLTGKKVEPDGYLGFYSNQVTVIPEGNKYEFLGWGMPRLDKFSVSKSYFSWLTPRKRYNLDTNMNGGVRAYVVTGLYDKYLPMDIYPLYLLKAILAGDIDKMENLGIYEVVEEDFALCEFVDPSKTEMQDIVRRGIELMIKELN</sequence>
<accession>A0ABR7CII7</accession>
<evidence type="ECO:0000256" key="7">
    <source>
        <dbReference type="ARBA" id="ARBA00023201"/>
    </source>
</evidence>
<dbReference type="Pfam" id="PF05896">
    <property type="entry name" value="NQRA_N"/>
    <property type="match status" value="1"/>
</dbReference>
<dbReference type="PANTHER" id="PTHR37839">
    <property type="entry name" value="NA(+)-TRANSLOCATING NADH-QUINONE REDUCTASE SUBUNIT A"/>
    <property type="match status" value="1"/>
</dbReference>
<comment type="caution">
    <text evidence="12">The sequence shown here is derived from an EMBL/GenBank/DDBJ whole genome shotgun (WGS) entry which is preliminary data.</text>
</comment>
<dbReference type="Pfam" id="PF11973">
    <property type="entry name" value="NQRA_SLBB"/>
    <property type="match status" value="1"/>
</dbReference>
<comment type="subunit">
    <text evidence="8">Composed of six subunits; NqrA, NqrB, NqrC, NqrD, NqrE and NqrF.</text>
</comment>
<keyword evidence="5 8" id="KW-0406">Ion transport</keyword>
<feature type="domain" description="NqrA second alpha/beta" evidence="11">
    <location>
        <begin position="115"/>
        <end position="258"/>
    </location>
</feature>
<dbReference type="InterPro" id="IPR008703">
    <property type="entry name" value="NqrA"/>
</dbReference>
<evidence type="ECO:0000256" key="2">
    <source>
        <dbReference type="ARBA" id="ARBA00022967"/>
    </source>
</evidence>
<gene>
    <name evidence="8" type="primary">nqrA</name>
    <name evidence="12" type="ORF">H8S08_00385</name>
</gene>
<evidence type="ECO:0000313" key="13">
    <source>
        <dbReference type="Proteomes" id="UP000636891"/>
    </source>
</evidence>
<evidence type="ECO:0000256" key="6">
    <source>
        <dbReference type="ARBA" id="ARBA00023075"/>
    </source>
</evidence>
<dbReference type="HAMAP" id="MF_00425">
    <property type="entry name" value="NqrA"/>
    <property type="match status" value="1"/>
</dbReference>
<dbReference type="RefSeq" id="WP_118656519.1">
    <property type="nucleotide sequence ID" value="NZ_JACOOK010000001.1"/>
</dbReference>
<comment type="catalytic activity">
    <reaction evidence="8">
        <text>a ubiquinone + n Na(+)(in) + NADH + H(+) = a ubiquinol + n Na(+)(out) + NAD(+)</text>
        <dbReference type="Rhea" id="RHEA:47748"/>
        <dbReference type="Rhea" id="RHEA-COMP:9565"/>
        <dbReference type="Rhea" id="RHEA-COMP:9566"/>
        <dbReference type="ChEBI" id="CHEBI:15378"/>
        <dbReference type="ChEBI" id="CHEBI:16389"/>
        <dbReference type="ChEBI" id="CHEBI:17976"/>
        <dbReference type="ChEBI" id="CHEBI:29101"/>
        <dbReference type="ChEBI" id="CHEBI:57540"/>
        <dbReference type="ChEBI" id="CHEBI:57945"/>
        <dbReference type="EC" id="7.2.1.1"/>
    </reaction>
</comment>
<evidence type="ECO:0000313" key="12">
    <source>
        <dbReference type="EMBL" id="MBC5615476.1"/>
    </source>
</evidence>
<protein>
    <recommendedName>
        <fullName evidence="8">Na(+)-translocating NADH-quinone reductase subunit A</fullName>
        <shortName evidence="8">Na(+)-NQR subunit A</shortName>
        <shortName evidence="8">Na(+)-translocating NQR subunit A</shortName>
        <ecNumber evidence="8">7.2.1.1</ecNumber>
    </recommendedName>
    <alternativeName>
        <fullName evidence="8">NQR complex subunit A</fullName>
    </alternativeName>
    <alternativeName>
        <fullName evidence="8">NQR-1 subunit A</fullName>
    </alternativeName>
</protein>
<evidence type="ECO:0000259" key="9">
    <source>
        <dbReference type="Pfam" id="PF05896"/>
    </source>
</evidence>
<comment type="function">
    <text evidence="8">NQR complex catalyzes the reduction of ubiquinone-1 to ubiquinol by two successive reactions, coupled with the transport of Na(+) ions from the cytoplasm to the periplasm. NqrA to NqrE are probably involved in the second step, the conversion of ubisemiquinone to ubiquinol.</text>
</comment>
<keyword evidence="4 8" id="KW-0915">Sodium</keyword>
<evidence type="ECO:0000256" key="3">
    <source>
        <dbReference type="ARBA" id="ARBA00023027"/>
    </source>
</evidence>
<dbReference type="PANTHER" id="PTHR37839:SF1">
    <property type="entry name" value="NA(+)-TRANSLOCATING NADH-QUINONE REDUCTASE SUBUNIT A"/>
    <property type="match status" value="1"/>
</dbReference>
<keyword evidence="6 8" id="KW-0830">Ubiquinone</keyword>
<comment type="similarity">
    <text evidence="8">Belongs to the NqrA family.</text>
</comment>
<dbReference type="NCBIfam" id="TIGR01936">
    <property type="entry name" value="nqrA"/>
    <property type="match status" value="1"/>
</dbReference>
<dbReference type="Pfam" id="PF24836">
    <property type="entry name" value="NQRA_2nd"/>
    <property type="match status" value="1"/>
</dbReference>
<evidence type="ECO:0000259" key="11">
    <source>
        <dbReference type="Pfam" id="PF24836"/>
    </source>
</evidence>
<evidence type="ECO:0000259" key="10">
    <source>
        <dbReference type="Pfam" id="PF11973"/>
    </source>
</evidence>
<evidence type="ECO:0000256" key="4">
    <source>
        <dbReference type="ARBA" id="ARBA00023053"/>
    </source>
</evidence>
<dbReference type="NCBIfam" id="NF003761">
    <property type="entry name" value="PRK05352.1-4"/>
    <property type="match status" value="1"/>
</dbReference>
<dbReference type="InterPro" id="IPR056147">
    <property type="entry name" value="NQRA_N"/>
</dbReference>
<keyword evidence="3 8" id="KW-0520">NAD</keyword>
<dbReference type="InterPro" id="IPR056148">
    <property type="entry name" value="NQRA_2nd"/>
</dbReference>
<reference evidence="12 13" key="1">
    <citation type="submission" date="2020-08" db="EMBL/GenBank/DDBJ databases">
        <title>Genome public.</title>
        <authorList>
            <person name="Liu C."/>
            <person name="Sun Q."/>
        </authorList>
    </citation>
    <scope>NUCLEOTIDE SEQUENCE [LARGE SCALE GENOMIC DNA]</scope>
    <source>
        <strain evidence="12 13">New-7</strain>
    </source>
</reference>
<dbReference type="EC" id="7.2.1.1" evidence="8"/>
<keyword evidence="1 8" id="KW-0813">Transport</keyword>
<keyword evidence="13" id="KW-1185">Reference proteome</keyword>
<evidence type="ECO:0000256" key="8">
    <source>
        <dbReference type="HAMAP-Rule" id="MF_00425"/>
    </source>
</evidence>
<feature type="domain" description="NqrA N-terminal barrel-sandwich hybrid" evidence="9">
    <location>
        <begin position="5"/>
        <end position="96"/>
    </location>
</feature>
<dbReference type="EMBL" id="JACOOK010000001">
    <property type="protein sequence ID" value="MBC5615476.1"/>
    <property type="molecule type" value="Genomic_DNA"/>
</dbReference>
<proteinExistence type="inferred from homology"/>
<name>A0ABR7CII7_9BACT</name>
<dbReference type="InterPro" id="IPR022615">
    <property type="entry name" value="NqrA_C_domain"/>
</dbReference>
<organism evidence="12 13">
    <name type="scientific">Alistipes hominis</name>
    <dbReference type="NCBI Taxonomy" id="2763015"/>
    <lineage>
        <taxon>Bacteria</taxon>
        <taxon>Pseudomonadati</taxon>
        <taxon>Bacteroidota</taxon>
        <taxon>Bacteroidia</taxon>
        <taxon>Bacteroidales</taxon>
        <taxon>Rikenellaceae</taxon>
        <taxon>Alistipes</taxon>
    </lineage>
</organism>